<evidence type="ECO:0000256" key="2">
    <source>
        <dbReference type="ARBA" id="ARBA00005811"/>
    </source>
</evidence>
<evidence type="ECO:0000256" key="5">
    <source>
        <dbReference type="ARBA" id="ARBA00022989"/>
    </source>
</evidence>
<dbReference type="EMBL" id="DSUJ01000008">
    <property type="protein sequence ID" value="HFI91685.1"/>
    <property type="molecule type" value="Genomic_DNA"/>
</dbReference>
<comment type="similarity">
    <text evidence="2 7">Belongs to the ExbD/TolR family.</text>
</comment>
<dbReference type="InterPro" id="IPR003400">
    <property type="entry name" value="ExbD"/>
</dbReference>
<organism evidence="8">
    <name type="scientific">Ignavibacterium album</name>
    <dbReference type="NCBI Taxonomy" id="591197"/>
    <lineage>
        <taxon>Bacteria</taxon>
        <taxon>Pseudomonadati</taxon>
        <taxon>Ignavibacteriota</taxon>
        <taxon>Ignavibacteria</taxon>
        <taxon>Ignavibacteriales</taxon>
        <taxon>Ignavibacteriaceae</taxon>
        <taxon>Ignavibacterium</taxon>
    </lineage>
</organism>
<reference evidence="8" key="1">
    <citation type="journal article" date="2020" name="mSystems">
        <title>Genome- and Community-Level Interaction Insights into Carbon Utilization and Element Cycling Functions of Hydrothermarchaeota in Hydrothermal Sediment.</title>
        <authorList>
            <person name="Zhou Z."/>
            <person name="Liu Y."/>
            <person name="Xu W."/>
            <person name="Pan J."/>
            <person name="Luo Z.H."/>
            <person name="Li M."/>
        </authorList>
    </citation>
    <scope>NUCLEOTIDE SEQUENCE [LARGE SCALE GENOMIC DNA]</scope>
    <source>
        <strain evidence="8">SpSt-479</strain>
    </source>
</reference>
<keyword evidence="7" id="KW-0653">Protein transport</keyword>
<dbReference type="PANTHER" id="PTHR30558:SF3">
    <property type="entry name" value="BIOPOLYMER TRANSPORT PROTEIN EXBD-RELATED"/>
    <property type="match status" value="1"/>
</dbReference>
<comment type="caution">
    <text evidence="8">The sequence shown here is derived from an EMBL/GenBank/DDBJ whole genome shotgun (WGS) entry which is preliminary data.</text>
</comment>
<evidence type="ECO:0000313" key="8">
    <source>
        <dbReference type="EMBL" id="HFI91685.1"/>
    </source>
</evidence>
<keyword evidence="4 7" id="KW-0812">Transmembrane</keyword>
<dbReference type="GO" id="GO:0022857">
    <property type="term" value="F:transmembrane transporter activity"/>
    <property type="evidence" value="ECO:0007669"/>
    <property type="project" value="InterPro"/>
</dbReference>
<gene>
    <name evidence="8" type="ORF">ENS31_09200</name>
</gene>
<accession>A0A7V3E751</accession>
<evidence type="ECO:0000256" key="7">
    <source>
        <dbReference type="RuleBase" id="RU003879"/>
    </source>
</evidence>
<dbReference type="GO" id="GO:0005886">
    <property type="term" value="C:plasma membrane"/>
    <property type="evidence" value="ECO:0007669"/>
    <property type="project" value="UniProtKB-SubCell"/>
</dbReference>
<dbReference type="AlphaFoldDB" id="A0A7V3E751"/>
<evidence type="ECO:0000256" key="3">
    <source>
        <dbReference type="ARBA" id="ARBA00022475"/>
    </source>
</evidence>
<keyword evidence="5" id="KW-1133">Transmembrane helix</keyword>
<dbReference type="GO" id="GO:0015031">
    <property type="term" value="P:protein transport"/>
    <property type="evidence" value="ECO:0007669"/>
    <property type="project" value="UniProtKB-KW"/>
</dbReference>
<proteinExistence type="inferred from homology"/>
<comment type="subcellular location">
    <subcellularLocation>
        <location evidence="1">Cell membrane</location>
        <topology evidence="1">Single-pass membrane protein</topology>
    </subcellularLocation>
    <subcellularLocation>
        <location evidence="7">Cell membrane</location>
        <topology evidence="7">Single-pass type II membrane protein</topology>
    </subcellularLocation>
</comment>
<keyword evidence="6" id="KW-0472">Membrane</keyword>
<sequence>MAELEQKEVGKKGKKKGRKKMSIRVDLTPMVDLGFLLVTFFMLTTTFSKPQTMEINLPVKPKGEIKEEQQNALKASKAFTVLIGNDNKLYWYMGLPNAPSEGPNETNFSADGIRKILQEKNNSVKDMVVLIKPTDYANYKNVVDILDEMNISNIKRYALVDITPEDLQLIENK</sequence>
<keyword evidence="3" id="KW-1003">Cell membrane</keyword>
<keyword evidence="7" id="KW-0813">Transport</keyword>
<evidence type="ECO:0000256" key="1">
    <source>
        <dbReference type="ARBA" id="ARBA00004162"/>
    </source>
</evidence>
<evidence type="ECO:0000256" key="4">
    <source>
        <dbReference type="ARBA" id="ARBA00022692"/>
    </source>
</evidence>
<protein>
    <submittedName>
        <fullName evidence="8">Biopolymer transporter ExbD</fullName>
    </submittedName>
</protein>
<name>A0A7V3E751_9BACT</name>
<dbReference type="PANTHER" id="PTHR30558">
    <property type="entry name" value="EXBD MEMBRANE COMPONENT OF PMF-DRIVEN MACROMOLECULE IMPORT SYSTEM"/>
    <property type="match status" value="1"/>
</dbReference>
<evidence type="ECO:0000256" key="6">
    <source>
        <dbReference type="ARBA" id="ARBA00023136"/>
    </source>
</evidence>
<dbReference type="Pfam" id="PF02472">
    <property type="entry name" value="ExbD"/>
    <property type="match status" value="1"/>
</dbReference>